<organism evidence="1 2">
    <name type="scientific">Botrytis galanthina</name>
    <dbReference type="NCBI Taxonomy" id="278940"/>
    <lineage>
        <taxon>Eukaryota</taxon>
        <taxon>Fungi</taxon>
        <taxon>Dikarya</taxon>
        <taxon>Ascomycota</taxon>
        <taxon>Pezizomycotina</taxon>
        <taxon>Leotiomycetes</taxon>
        <taxon>Helotiales</taxon>
        <taxon>Sclerotiniaceae</taxon>
        <taxon>Botrytis</taxon>
    </lineage>
</organism>
<accession>A0A4S8RNA0</accession>
<comment type="caution">
    <text evidence="1">The sequence shown here is derived from an EMBL/GenBank/DDBJ whole genome shotgun (WGS) entry which is preliminary data.</text>
</comment>
<dbReference type="Proteomes" id="UP000308671">
    <property type="component" value="Unassembled WGS sequence"/>
</dbReference>
<protein>
    <submittedName>
        <fullName evidence="1">Uncharacterized protein</fullName>
    </submittedName>
</protein>
<dbReference type="AlphaFoldDB" id="A0A4S8RNA0"/>
<dbReference type="EMBL" id="PQXL01000011">
    <property type="protein sequence ID" value="THV55234.1"/>
    <property type="molecule type" value="Genomic_DNA"/>
</dbReference>
<reference evidence="1 2" key="1">
    <citation type="submission" date="2017-12" db="EMBL/GenBank/DDBJ databases">
        <title>Comparative genomics of Botrytis spp.</title>
        <authorList>
            <person name="Valero-Jimenez C.A."/>
            <person name="Tapia P."/>
            <person name="Veloso J."/>
            <person name="Silva-Moreno E."/>
            <person name="Staats M."/>
            <person name="Valdes J.H."/>
            <person name="Van Kan J.A.L."/>
        </authorList>
    </citation>
    <scope>NUCLEOTIDE SEQUENCE [LARGE SCALE GENOMIC DNA]</scope>
    <source>
        <strain evidence="1 2">MUCL435</strain>
    </source>
</reference>
<keyword evidence="2" id="KW-1185">Reference proteome</keyword>
<name>A0A4S8RNA0_9HELO</name>
<gene>
    <name evidence="1" type="ORF">BGAL_0011g00130</name>
</gene>
<evidence type="ECO:0000313" key="1">
    <source>
        <dbReference type="EMBL" id="THV55234.1"/>
    </source>
</evidence>
<dbReference type="OrthoDB" id="3545026at2759"/>
<sequence length="341" mass="39302">MIATDPPIKTEPWIRFSSEEARSIYKQLPDNLTNNLNTCKLPVTTTVIKSENKSTRQSSENTSFKKLPVELIAKILRFACSTNSHRETLPMCMLKIKTENQRGGIRYCSGYEYKVRGKGKEIQTYRALKITCASFRNIIDATDILFKDNTFEFCSFVELVILNTLTPKQRNAIKSIYLTDNSDGFVMGGPGIPQGLCCVSPAHRLQDVEAGYYTLGRCHGLRSLYINMDRRKDNFDSFHGPNAQFPFILMAGCKNLDALHSIYGLQNFHIVTSNHQQHPRSGDFPCCFEGKCLDDIDYFYHKMGIINQYDEEKNKRRWYWRMNLLEQEVRDIVTRPRLESA</sequence>
<proteinExistence type="predicted"/>
<evidence type="ECO:0000313" key="2">
    <source>
        <dbReference type="Proteomes" id="UP000308671"/>
    </source>
</evidence>